<evidence type="ECO:0000256" key="1">
    <source>
        <dbReference type="SAM" id="SignalP"/>
    </source>
</evidence>
<keyword evidence="4" id="KW-1185">Reference proteome</keyword>
<dbReference type="InterPro" id="IPR002925">
    <property type="entry name" value="Dienelactn_hydro"/>
</dbReference>
<evidence type="ECO:0000313" key="3">
    <source>
        <dbReference type="EMBL" id="KAA6186964.1"/>
    </source>
</evidence>
<dbReference type="AlphaFoldDB" id="A0A5M8FQQ0"/>
<feature type="chain" id="PRO_5024457056" evidence="1">
    <location>
        <begin position="22"/>
        <end position="259"/>
    </location>
</feature>
<protein>
    <submittedName>
        <fullName evidence="3">Dienelactone hydrolase family protein</fullName>
    </submittedName>
</protein>
<evidence type="ECO:0000259" key="2">
    <source>
        <dbReference type="Pfam" id="PF01738"/>
    </source>
</evidence>
<reference evidence="3 4" key="1">
    <citation type="submission" date="2019-09" db="EMBL/GenBank/DDBJ databases">
        <title>Whole-genome sequence of the purple sulfur bacterium Thiohalocapsa marina DSM 19078.</title>
        <authorList>
            <person name="Kyndt J.A."/>
            <person name="Meyer T.E."/>
        </authorList>
    </citation>
    <scope>NUCLEOTIDE SEQUENCE [LARGE SCALE GENOMIC DNA]</scope>
    <source>
        <strain evidence="3 4">DSM 19078</strain>
    </source>
</reference>
<organism evidence="3 4">
    <name type="scientific">Thiohalocapsa marina</name>
    <dbReference type="NCBI Taxonomy" id="424902"/>
    <lineage>
        <taxon>Bacteria</taxon>
        <taxon>Pseudomonadati</taxon>
        <taxon>Pseudomonadota</taxon>
        <taxon>Gammaproteobacteria</taxon>
        <taxon>Chromatiales</taxon>
        <taxon>Chromatiaceae</taxon>
        <taxon>Thiohalocapsa</taxon>
    </lineage>
</organism>
<proteinExistence type="predicted"/>
<dbReference type="Proteomes" id="UP000322981">
    <property type="component" value="Unassembled WGS sequence"/>
</dbReference>
<dbReference type="Gene3D" id="3.40.50.1820">
    <property type="entry name" value="alpha/beta hydrolase"/>
    <property type="match status" value="1"/>
</dbReference>
<sequence length="259" mass="27975">MQILAPAALFAALLIPAAAGAAIQTETVEYSHGDSTLKGHLVYDDSIEGKRPGVIVAHEWWGLNDYARQRARMLAELGYVAFAIDMYGDQRVTRHAPDAKGWMQQITANVEDWRARALAGLEALKADPRVDTDKLAAVGYCFGGATVLQMAYAGANLDGVVSLHGSLPPAPEDSDIKASILAAHGFEDPFVPAERVAAFQQSLQTAGADWQLVVYSDARHAFTNPAAGDYGIDALRYDAEADSRSWAQMQGFFDQIFSD</sequence>
<dbReference type="RefSeq" id="WP_150090460.1">
    <property type="nucleotide sequence ID" value="NZ_VWXX01000003.1"/>
</dbReference>
<gene>
    <name evidence="3" type="ORF">F2Q65_03490</name>
</gene>
<dbReference type="OrthoDB" id="9787933at2"/>
<evidence type="ECO:0000313" key="4">
    <source>
        <dbReference type="Proteomes" id="UP000322981"/>
    </source>
</evidence>
<feature type="domain" description="Dienelactone hydrolase" evidence="2">
    <location>
        <begin position="47"/>
        <end position="256"/>
    </location>
</feature>
<dbReference type="PANTHER" id="PTHR22946">
    <property type="entry name" value="DIENELACTONE HYDROLASE DOMAIN-CONTAINING PROTEIN-RELATED"/>
    <property type="match status" value="1"/>
</dbReference>
<name>A0A5M8FQQ0_9GAMM</name>
<accession>A0A5M8FQQ0</accession>
<keyword evidence="3" id="KW-0378">Hydrolase</keyword>
<dbReference type="InterPro" id="IPR029058">
    <property type="entry name" value="AB_hydrolase_fold"/>
</dbReference>
<dbReference type="SUPFAM" id="SSF53474">
    <property type="entry name" value="alpha/beta-Hydrolases"/>
    <property type="match status" value="1"/>
</dbReference>
<dbReference type="EMBL" id="VWXX01000003">
    <property type="protein sequence ID" value="KAA6186964.1"/>
    <property type="molecule type" value="Genomic_DNA"/>
</dbReference>
<dbReference type="GO" id="GO:0016787">
    <property type="term" value="F:hydrolase activity"/>
    <property type="evidence" value="ECO:0007669"/>
    <property type="project" value="UniProtKB-KW"/>
</dbReference>
<keyword evidence="1" id="KW-0732">Signal</keyword>
<feature type="signal peptide" evidence="1">
    <location>
        <begin position="1"/>
        <end position="21"/>
    </location>
</feature>
<comment type="caution">
    <text evidence="3">The sequence shown here is derived from an EMBL/GenBank/DDBJ whole genome shotgun (WGS) entry which is preliminary data.</text>
</comment>
<dbReference type="PANTHER" id="PTHR22946:SF0">
    <property type="entry name" value="DIENELACTONE HYDROLASE DOMAIN-CONTAINING PROTEIN"/>
    <property type="match status" value="1"/>
</dbReference>
<dbReference type="Pfam" id="PF01738">
    <property type="entry name" value="DLH"/>
    <property type="match status" value="1"/>
</dbReference>
<dbReference type="InterPro" id="IPR050261">
    <property type="entry name" value="FrsA_esterase"/>
</dbReference>